<accession>A0A699K3R1</accession>
<dbReference type="SUPFAM" id="SSF53098">
    <property type="entry name" value="Ribonuclease H-like"/>
    <property type="match status" value="1"/>
</dbReference>
<dbReference type="Gene3D" id="3.30.420.10">
    <property type="entry name" value="Ribonuclease H-like superfamily/Ribonuclease H"/>
    <property type="match status" value="1"/>
</dbReference>
<evidence type="ECO:0000259" key="1">
    <source>
        <dbReference type="Pfam" id="PF01612"/>
    </source>
</evidence>
<dbReference type="EMBL" id="BKCJ010478885">
    <property type="protein sequence ID" value="GFA73998.1"/>
    <property type="molecule type" value="Genomic_DNA"/>
</dbReference>
<reference evidence="2" key="1">
    <citation type="journal article" date="2019" name="Sci. Rep.">
        <title>Draft genome of Tanacetum cinerariifolium, the natural source of mosquito coil.</title>
        <authorList>
            <person name="Yamashiro T."/>
            <person name="Shiraishi A."/>
            <person name="Satake H."/>
            <person name="Nakayama K."/>
        </authorList>
    </citation>
    <scope>NUCLEOTIDE SEQUENCE</scope>
</reference>
<feature type="domain" description="3'-5' exonuclease" evidence="1">
    <location>
        <begin position="50"/>
        <end position="101"/>
    </location>
</feature>
<name>A0A699K3R1_TANCI</name>
<keyword evidence="2" id="KW-0540">Nuclease</keyword>
<dbReference type="InterPro" id="IPR052408">
    <property type="entry name" value="Exonuclease_MUT-7-like"/>
</dbReference>
<keyword evidence="2" id="KW-0269">Exonuclease</keyword>
<dbReference type="InterPro" id="IPR012337">
    <property type="entry name" value="RNaseH-like_sf"/>
</dbReference>
<comment type="caution">
    <text evidence="2">The sequence shown here is derived from an EMBL/GenBank/DDBJ whole genome shotgun (WGS) entry which is preliminary data.</text>
</comment>
<feature type="non-terminal residue" evidence="2">
    <location>
        <position position="107"/>
    </location>
</feature>
<protein>
    <submittedName>
        <fullName evidence="2">Putative 3'-5' exonuclease domain-containing protein</fullName>
    </submittedName>
</protein>
<dbReference type="AlphaFoldDB" id="A0A699K3R1"/>
<keyword evidence="2" id="KW-0378">Hydrolase</keyword>
<dbReference type="Pfam" id="PF01612">
    <property type="entry name" value="DNA_pol_A_exo1"/>
    <property type="match status" value="1"/>
</dbReference>
<gene>
    <name evidence="2" type="ORF">Tci_645970</name>
</gene>
<organism evidence="2">
    <name type="scientific">Tanacetum cinerariifolium</name>
    <name type="common">Dalmatian daisy</name>
    <name type="synonym">Chrysanthemum cinerariifolium</name>
    <dbReference type="NCBI Taxonomy" id="118510"/>
    <lineage>
        <taxon>Eukaryota</taxon>
        <taxon>Viridiplantae</taxon>
        <taxon>Streptophyta</taxon>
        <taxon>Embryophyta</taxon>
        <taxon>Tracheophyta</taxon>
        <taxon>Spermatophyta</taxon>
        <taxon>Magnoliopsida</taxon>
        <taxon>eudicotyledons</taxon>
        <taxon>Gunneridae</taxon>
        <taxon>Pentapetalae</taxon>
        <taxon>asterids</taxon>
        <taxon>campanulids</taxon>
        <taxon>Asterales</taxon>
        <taxon>Asteraceae</taxon>
        <taxon>Asteroideae</taxon>
        <taxon>Anthemideae</taxon>
        <taxon>Anthemidinae</taxon>
        <taxon>Tanacetum</taxon>
    </lineage>
</organism>
<dbReference type="GO" id="GO:0003676">
    <property type="term" value="F:nucleic acid binding"/>
    <property type="evidence" value="ECO:0007669"/>
    <property type="project" value="InterPro"/>
</dbReference>
<proteinExistence type="predicted"/>
<dbReference type="PANTHER" id="PTHR47765:SF2">
    <property type="entry name" value="EXONUCLEASE MUT-7 HOMOLOG"/>
    <property type="match status" value="1"/>
</dbReference>
<dbReference type="PANTHER" id="PTHR47765">
    <property type="entry name" value="3'-5' EXONUCLEASE DOMAIN-CONTAINING PROTEIN"/>
    <property type="match status" value="1"/>
</dbReference>
<dbReference type="InterPro" id="IPR036397">
    <property type="entry name" value="RNaseH_sf"/>
</dbReference>
<dbReference type="GO" id="GO:0006139">
    <property type="term" value="P:nucleobase-containing compound metabolic process"/>
    <property type="evidence" value="ECO:0007669"/>
    <property type="project" value="InterPro"/>
</dbReference>
<sequence>MALRGGGYDPTSAKYGIGWWFIKSSGLRVEGLPARRTKPKQTTKKPKCNKSLSSICHDLLGISLSKELQCSDWSLRPLTHQQKTYAALDALCLIQIFNVFLHTLLNQ</sequence>
<dbReference type="InterPro" id="IPR002562">
    <property type="entry name" value="3'-5'_exonuclease_dom"/>
</dbReference>
<dbReference type="GO" id="GO:0008408">
    <property type="term" value="F:3'-5' exonuclease activity"/>
    <property type="evidence" value="ECO:0007669"/>
    <property type="project" value="InterPro"/>
</dbReference>
<evidence type="ECO:0000313" key="2">
    <source>
        <dbReference type="EMBL" id="GFA73998.1"/>
    </source>
</evidence>